<gene>
    <name evidence="1" type="ORF">O181_011988</name>
</gene>
<proteinExistence type="predicted"/>
<dbReference type="AlphaFoldDB" id="A0A9Q3BWB8"/>
<evidence type="ECO:0000313" key="2">
    <source>
        <dbReference type="Proteomes" id="UP000765509"/>
    </source>
</evidence>
<evidence type="ECO:0000313" key="1">
    <source>
        <dbReference type="EMBL" id="MBW0472273.1"/>
    </source>
</evidence>
<dbReference type="EMBL" id="AVOT02003031">
    <property type="protein sequence ID" value="MBW0472273.1"/>
    <property type="molecule type" value="Genomic_DNA"/>
</dbReference>
<protein>
    <submittedName>
        <fullName evidence="1">Uncharacterized protein</fullName>
    </submittedName>
</protein>
<organism evidence="1 2">
    <name type="scientific">Austropuccinia psidii MF-1</name>
    <dbReference type="NCBI Taxonomy" id="1389203"/>
    <lineage>
        <taxon>Eukaryota</taxon>
        <taxon>Fungi</taxon>
        <taxon>Dikarya</taxon>
        <taxon>Basidiomycota</taxon>
        <taxon>Pucciniomycotina</taxon>
        <taxon>Pucciniomycetes</taxon>
        <taxon>Pucciniales</taxon>
        <taxon>Sphaerophragmiaceae</taxon>
        <taxon>Austropuccinia</taxon>
    </lineage>
</organism>
<reference evidence="1" key="1">
    <citation type="submission" date="2021-03" db="EMBL/GenBank/DDBJ databases">
        <title>Draft genome sequence of rust myrtle Austropuccinia psidii MF-1, a brazilian biotype.</title>
        <authorList>
            <person name="Quecine M.C."/>
            <person name="Pachon D.M.R."/>
            <person name="Bonatelli M.L."/>
            <person name="Correr F.H."/>
            <person name="Franceschini L.M."/>
            <person name="Leite T.F."/>
            <person name="Margarido G.R.A."/>
            <person name="Almeida C.A."/>
            <person name="Ferrarezi J.A."/>
            <person name="Labate C.A."/>
        </authorList>
    </citation>
    <scope>NUCLEOTIDE SEQUENCE</scope>
    <source>
        <strain evidence="1">MF-1</strain>
    </source>
</reference>
<keyword evidence="2" id="KW-1185">Reference proteome</keyword>
<comment type="caution">
    <text evidence="1">The sequence shown here is derived from an EMBL/GenBank/DDBJ whole genome shotgun (WGS) entry which is preliminary data.</text>
</comment>
<accession>A0A9Q3BWB8</accession>
<sequence>MLKWQISTQQYEGNITIVHKGVNINKNANGISNWALANTLANTAHILLEEESHIPIEGINITDVGTEYFEEVRGSYKNDNHFHILTSFFEKHCKNTPLVNSQDKI</sequence>
<dbReference type="Proteomes" id="UP000765509">
    <property type="component" value="Unassembled WGS sequence"/>
</dbReference>
<name>A0A9Q3BWB8_9BASI</name>